<dbReference type="EMBL" id="JADQDP010000002">
    <property type="protein sequence ID" value="MBF9141734.1"/>
    <property type="molecule type" value="Genomic_DNA"/>
</dbReference>
<name>A0A931FMJ4_9BACT</name>
<feature type="chain" id="PRO_5037726647" evidence="1">
    <location>
        <begin position="27"/>
        <end position="575"/>
    </location>
</feature>
<organism evidence="3 4">
    <name type="scientific">Hymenobacter properus</name>
    <dbReference type="NCBI Taxonomy" id="2791026"/>
    <lineage>
        <taxon>Bacteria</taxon>
        <taxon>Pseudomonadati</taxon>
        <taxon>Bacteroidota</taxon>
        <taxon>Cytophagia</taxon>
        <taxon>Cytophagales</taxon>
        <taxon>Hymenobacteraceae</taxon>
        <taxon>Hymenobacter</taxon>
    </lineage>
</organism>
<gene>
    <name evidence="3" type="ORF">I2I01_08830</name>
</gene>
<evidence type="ECO:0000313" key="4">
    <source>
        <dbReference type="Proteomes" id="UP000645610"/>
    </source>
</evidence>
<feature type="domain" description="Secretion system C-terminal sorting" evidence="2">
    <location>
        <begin position="500"/>
        <end position="573"/>
    </location>
</feature>
<proteinExistence type="predicted"/>
<reference evidence="3 4" key="1">
    <citation type="submission" date="2020-11" db="EMBL/GenBank/DDBJ databases">
        <authorList>
            <person name="Kim M.K."/>
        </authorList>
    </citation>
    <scope>NUCLEOTIDE SEQUENCE [LARGE SCALE GENOMIC DNA]</scope>
    <source>
        <strain evidence="3 4">BT439</strain>
    </source>
</reference>
<feature type="signal peptide" evidence="1">
    <location>
        <begin position="1"/>
        <end position="26"/>
    </location>
</feature>
<dbReference type="Proteomes" id="UP000645610">
    <property type="component" value="Unassembled WGS sequence"/>
</dbReference>
<evidence type="ECO:0000259" key="2">
    <source>
        <dbReference type="Pfam" id="PF18962"/>
    </source>
</evidence>
<dbReference type="RefSeq" id="WP_196286077.1">
    <property type="nucleotide sequence ID" value="NZ_JADQDP010000002.1"/>
</dbReference>
<dbReference type="Pfam" id="PF18962">
    <property type="entry name" value="Por_Secre_tail"/>
    <property type="match status" value="1"/>
</dbReference>
<dbReference type="NCBIfam" id="TIGR04183">
    <property type="entry name" value="Por_Secre_tail"/>
    <property type="match status" value="1"/>
</dbReference>
<dbReference type="InterPro" id="IPR026444">
    <property type="entry name" value="Secre_tail"/>
</dbReference>
<protein>
    <submittedName>
        <fullName evidence="3">T9SS type A sorting domain-containing protein</fullName>
    </submittedName>
</protein>
<evidence type="ECO:0000313" key="3">
    <source>
        <dbReference type="EMBL" id="MBF9141734.1"/>
    </source>
</evidence>
<keyword evidence="4" id="KW-1185">Reference proteome</keyword>
<comment type="caution">
    <text evidence="3">The sequence shown here is derived from an EMBL/GenBank/DDBJ whole genome shotgun (WGS) entry which is preliminary data.</text>
</comment>
<dbReference type="AlphaFoldDB" id="A0A931FMJ4"/>
<accession>A0A931FMJ4</accession>
<sequence>MKHTFTHLRSLLLIALFWAKAAAVHAQAPAWQTATAVASASNGAYTVTATAPDATGANLYVTGSFTGTVAMGGALITSAGLNDVFVGKWNVASRAFTWVQRAGGANNDQTLALAVRGVSVFVAGTFGVAASFGSVGLTSAGATDGFVAKLTDAGSTAAWVWAQPVGGLNEDRATALDVSGPNVYLAGTFRSQTATLGTLTLTNNTATGTTAGLAHVFLTKLADAGASSSFVWARAFGGAAADDAAAALVSSGSTVYLAGDYTGNLNLGSSTTLNSNGGRDVYVLKFVDGGANPALAWAKSAGGINADAATALALNGTSLYVAGSFGGLAIFDINGVVSNGPANAFVAKLADAGTSSTWVWAQQAGGTASDQATALAVSGSEVYMAGAFTSPTATFGSSNLANTSGATARTADVFVTRLNDTGPASTFDWAQKAGGTGADQATSLVVLGNTVHVGGSVTPPAAFGSQTITTAATVGVGFLAALRTSVLATATSTELAGLSLWPRPARGRATVQLPAVPGAAKATLTLLDALGRAVRTQPAATNAQTELDLTGLAPGFYAVRVQVGSASATQRLAVE</sequence>
<keyword evidence="1" id="KW-0732">Signal</keyword>
<evidence type="ECO:0000256" key="1">
    <source>
        <dbReference type="SAM" id="SignalP"/>
    </source>
</evidence>